<name>A0A837B1M2_9NEIS</name>
<dbReference type="PANTHER" id="PTHR30572:SF14">
    <property type="entry name" value="MACROLIDE EXPORT ATP-BINDING_PERMEASE PROTEIN MACB"/>
    <property type="match status" value="1"/>
</dbReference>
<dbReference type="InterPro" id="IPR050250">
    <property type="entry name" value="Macrolide_Exporter_MacB"/>
</dbReference>
<dbReference type="GO" id="GO:0046677">
    <property type="term" value="P:response to antibiotic"/>
    <property type="evidence" value="ECO:0007669"/>
    <property type="project" value="UniProtKB-KW"/>
</dbReference>
<keyword evidence="7 16" id="KW-0067">ATP-binding</keyword>
<keyword evidence="11" id="KW-0046">Antibiotic resistance</keyword>
<evidence type="ECO:0000313" key="16">
    <source>
        <dbReference type="EMBL" id="KDN15488.1"/>
    </source>
</evidence>
<dbReference type="EMBL" id="JFZV01000002">
    <property type="protein sequence ID" value="KDN15488.1"/>
    <property type="molecule type" value="Genomic_DNA"/>
</dbReference>
<evidence type="ECO:0000256" key="9">
    <source>
        <dbReference type="ARBA" id="ARBA00022989"/>
    </source>
</evidence>
<dbReference type="PROSITE" id="PS50893">
    <property type="entry name" value="ABC_TRANSPORTER_2"/>
    <property type="match status" value="1"/>
</dbReference>
<dbReference type="PROSITE" id="PS00211">
    <property type="entry name" value="ABC_TRANSPORTER_1"/>
    <property type="match status" value="1"/>
</dbReference>
<protein>
    <recommendedName>
        <fullName evidence="13">Pyoverdine export ATP-binding/permease protein PvdT</fullName>
    </recommendedName>
</protein>
<evidence type="ECO:0000256" key="6">
    <source>
        <dbReference type="ARBA" id="ARBA00022741"/>
    </source>
</evidence>
<dbReference type="CDD" id="cd03255">
    <property type="entry name" value="ABC_MJ0796_LolCDE_FtsE"/>
    <property type="match status" value="1"/>
</dbReference>
<dbReference type="InterPro" id="IPR025857">
    <property type="entry name" value="MacB_PCD"/>
</dbReference>
<gene>
    <name evidence="16" type="ORF">SALWKB29_0592</name>
</gene>
<dbReference type="AlphaFoldDB" id="A0A837B1M2"/>
<comment type="caution">
    <text evidence="16">The sequence shown here is derived from an EMBL/GenBank/DDBJ whole genome shotgun (WGS) entry which is preliminary data.</text>
</comment>
<dbReference type="Pfam" id="PF12704">
    <property type="entry name" value="MacB_PCD"/>
    <property type="match status" value="1"/>
</dbReference>
<evidence type="ECO:0000313" key="17">
    <source>
        <dbReference type="Proteomes" id="UP000027170"/>
    </source>
</evidence>
<feature type="transmembrane region" description="Helical" evidence="14">
    <location>
        <begin position="566"/>
        <end position="591"/>
    </location>
</feature>
<dbReference type="InterPro" id="IPR003593">
    <property type="entry name" value="AAA+_ATPase"/>
</dbReference>
<dbReference type="GO" id="GO:0022857">
    <property type="term" value="F:transmembrane transporter activity"/>
    <property type="evidence" value="ECO:0007669"/>
    <property type="project" value="TreeGrafter"/>
</dbReference>
<dbReference type="SMART" id="SM00382">
    <property type="entry name" value="AAA"/>
    <property type="match status" value="1"/>
</dbReference>
<evidence type="ECO:0000256" key="10">
    <source>
        <dbReference type="ARBA" id="ARBA00023136"/>
    </source>
</evidence>
<comment type="similarity">
    <text evidence="12">Belongs to the ABC transporter superfamily. Macrolide exporter (TC 3.A.1.122) family.</text>
</comment>
<accession>A0A837B1M2</accession>
<evidence type="ECO:0000256" key="11">
    <source>
        <dbReference type="ARBA" id="ARBA00023251"/>
    </source>
</evidence>
<evidence type="ECO:0000256" key="1">
    <source>
        <dbReference type="ARBA" id="ARBA00004429"/>
    </source>
</evidence>
<evidence type="ECO:0000256" key="4">
    <source>
        <dbReference type="ARBA" id="ARBA00022519"/>
    </source>
</evidence>
<dbReference type="InterPro" id="IPR003439">
    <property type="entry name" value="ABC_transporter-like_ATP-bd"/>
</dbReference>
<dbReference type="Pfam" id="PF00005">
    <property type="entry name" value="ABC_tran"/>
    <property type="match status" value="1"/>
</dbReference>
<dbReference type="SUPFAM" id="SSF52540">
    <property type="entry name" value="P-loop containing nucleoside triphosphate hydrolases"/>
    <property type="match status" value="1"/>
</dbReference>
<comment type="subcellular location">
    <subcellularLocation>
        <location evidence="1">Cell inner membrane</location>
        <topology evidence="1">Multi-pass membrane protein</topology>
    </subcellularLocation>
</comment>
<dbReference type="GO" id="GO:0098796">
    <property type="term" value="C:membrane protein complex"/>
    <property type="evidence" value="ECO:0007669"/>
    <property type="project" value="UniProtKB-ARBA"/>
</dbReference>
<keyword evidence="16" id="KW-0378">Hydrolase</keyword>
<evidence type="ECO:0000256" key="5">
    <source>
        <dbReference type="ARBA" id="ARBA00022692"/>
    </source>
</evidence>
<evidence type="ECO:0000256" key="2">
    <source>
        <dbReference type="ARBA" id="ARBA00022448"/>
    </source>
</evidence>
<dbReference type="InterPro" id="IPR003838">
    <property type="entry name" value="ABC3_permease_C"/>
</dbReference>
<keyword evidence="10 14" id="KW-0472">Membrane</keyword>
<keyword evidence="5 14" id="KW-0812">Transmembrane</keyword>
<keyword evidence="8" id="KW-1278">Translocase</keyword>
<dbReference type="FunFam" id="3.40.50.300:FF:000032">
    <property type="entry name" value="Export ABC transporter ATP-binding protein"/>
    <property type="match status" value="1"/>
</dbReference>
<organism evidence="16 17">
    <name type="scientific">Snodgrassella communis</name>
    <dbReference type="NCBI Taxonomy" id="2946699"/>
    <lineage>
        <taxon>Bacteria</taxon>
        <taxon>Pseudomonadati</taxon>
        <taxon>Pseudomonadota</taxon>
        <taxon>Betaproteobacteria</taxon>
        <taxon>Neisseriales</taxon>
        <taxon>Neisseriaceae</taxon>
        <taxon>Snodgrassella</taxon>
    </lineage>
</organism>
<keyword evidence="9 14" id="KW-1133">Transmembrane helix</keyword>
<dbReference type="GO" id="GO:0005524">
    <property type="term" value="F:ATP binding"/>
    <property type="evidence" value="ECO:0007669"/>
    <property type="project" value="UniProtKB-KW"/>
</dbReference>
<evidence type="ECO:0000256" key="8">
    <source>
        <dbReference type="ARBA" id="ARBA00022967"/>
    </source>
</evidence>
<dbReference type="Gene3D" id="3.40.50.300">
    <property type="entry name" value="P-loop containing nucleotide triphosphate hydrolases"/>
    <property type="match status" value="1"/>
</dbReference>
<evidence type="ECO:0000256" key="3">
    <source>
        <dbReference type="ARBA" id="ARBA00022475"/>
    </source>
</evidence>
<feature type="transmembrane region" description="Helical" evidence="14">
    <location>
        <begin position="267"/>
        <end position="287"/>
    </location>
</feature>
<dbReference type="Proteomes" id="UP000027170">
    <property type="component" value="Unassembled WGS sequence"/>
</dbReference>
<reference evidence="16 17" key="1">
    <citation type="submission" date="2014-03" db="EMBL/GenBank/DDBJ databases">
        <title>The genomes of two eusocial bee gut symbionts.</title>
        <authorList>
            <person name="Kwong W.K."/>
            <person name="Engel P."/>
            <person name="Koch H."/>
            <person name="Moran N.A."/>
        </authorList>
    </citation>
    <scope>NUCLEOTIDE SEQUENCE [LARGE SCALE GENOMIC DNA]</scope>
    <source>
        <strain evidence="17">wkB29</strain>
    </source>
</reference>
<dbReference type="Pfam" id="PF02687">
    <property type="entry name" value="FtsX"/>
    <property type="match status" value="1"/>
</dbReference>
<evidence type="ECO:0000256" key="13">
    <source>
        <dbReference type="ARBA" id="ARBA00041199"/>
    </source>
</evidence>
<evidence type="ECO:0000259" key="15">
    <source>
        <dbReference type="PROSITE" id="PS50893"/>
    </source>
</evidence>
<keyword evidence="6" id="KW-0547">Nucleotide-binding</keyword>
<sequence>MEIKNINRWFGHGEYRVQVLKDINLSIEKGDFVAIIGQSGSGKSTLMNIIGCLDVPSSGSYRIDGVETAAMTADEQAALRRRSFGFIFQRYNLLSSLTARENVALPAVYAGMEHGERLKRADELLAQLGLAGKEANRPSELSGGQQQRVSIARALMNGGEIILADEPTGALDTGSGQNVMEILHKLHDAGHTIVMVTHDPTIAANANRVIEIRDGRIIADHSKNTSMRPSKIESIAEHNSWHFYRDQLFESFRMSIQAIMAHKMRSFLTMLGIIIGIASVVSVVALGRGSQAKILENINAMGTNTVSVYPGYGFGDRRSSRIKTLTVGDAEVLRQQDYVDSVTPGVSSSGTLTYANQSLSAQMYGVGDQYFDVRGIKIAVGRLFNEDDVTQNSQVVVIDDNTKNKLFADGTNPLGQVILFNKRPLRVIGVTAPNNNGFMDSDSLQLYTPYTTLMNRISGSKYITSVTVKVKDNVNSQTAEIGIIELLKARHGAEDFFTRNSDTIKQTIESTTGTMTLLISSIALISLVVGGIGVMNIMLVSVTERVKEIGIRMAIGARQHNILEQFLIEAVLICLIGGVVGVLFSFAISMLFNLVANDFAMSFSPLSIVMAVLCSSVIGVLFGFMPAKRASQLNPIDALSRD</sequence>
<evidence type="ECO:0000256" key="7">
    <source>
        <dbReference type="ARBA" id="ARBA00022840"/>
    </source>
</evidence>
<dbReference type="InterPro" id="IPR017911">
    <property type="entry name" value="MacB-like_ATP-bd"/>
</dbReference>
<keyword evidence="3" id="KW-1003">Cell membrane</keyword>
<keyword evidence="4" id="KW-0997">Cell inner membrane</keyword>
<feature type="transmembrane region" description="Helical" evidence="14">
    <location>
        <begin position="603"/>
        <end position="624"/>
    </location>
</feature>
<dbReference type="InterPro" id="IPR027417">
    <property type="entry name" value="P-loop_NTPase"/>
</dbReference>
<dbReference type="GO" id="GO:0016887">
    <property type="term" value="F:ATP hydrolysis activity"/>
    <property type="evidence" value="ECO:0007669"/>
    <property type="project" value="InterPro"/>
</dbReference>
<dbReference type="PANTHER" id="PTHR30572">
    <property type="entry name" value="MEMBRANE COMPONENT OF TRANSPORTER-RELATED"/>
    <property type="match status" value="1"/>
</dbReference>
<dbReference type="InterPro" id="IPR017871">
    <property type="entry name" value="ABC_transporter-like_CS"/>
</dbReference>
<keyword evidence="17" id="KW-1185">Reference proteome</keyword>
<feature type="domain" description="ABC transporter" evidence="15">
    <location>
        <begin position="1"/>
        <end position="239"/>
    </location>
</feature>
<feature type="transmembrane region" description="Helical" evidence="14">
    <location>
        <begin position="517"/>
        <end position="542"/>
    </location>
</feature>
<evidence type="ECO:0000256" key="12">
    <source>
        <dbReference type="ARBA" id="ARBA00038388"/>
    </source>
</evidence>
<dbReference type="GO" id="GO:0005886">
    <property type="term" value="C:plasma membrane"/>
    <property type="evidence" value="ECO:0007669"/>
    <property type="project" value="UniProtKB-SubCell"/>
</dbReference>
<proteinExistence type="inferred from homology"/>
<keyword evidence="2" id="KW-0813">Transport</keyword>
<evidence type="ECO:0000256" key="14">
    <source>
        <dbReference type="SAM" id="Phobius"/>
    </source>
</evidence>